<protein>
    <submittedName>
        <fullName evidence="1">Uncharacterized protein</fullName>
    </submittedName>
</protein>
<accession>A0A5J4UB16</accession>
<proteinExistence type="predicted"/>
<gene>
    <name evidence="1" type="ORF">EZS28_036476</name>
</gene>
<sequence length="161" mass="17989">MITTNGDTANEDPELRDCVDEEFGIIGSFGLRGEDQNTYYDDQLSLQCDEDDLLDPAVPGLSESKDDLAKLFIQLLTNALTQSVGFQLGYVSILYSDQLVFNPSELDLEGGLGPRDYNESDNICELNDYPTGKYIGVGNRCSYELKRPPLPVRDEYEDLID</sequence>
<reference evidence="1 2" key="1">
    <citation type="submission" date="2019-03" db="EMBL/GenBank/DDBJ databases">
        <title>Single cell metagenomics reveals metabolic interactions within the superorganism composed of flagellate Streblomastix strix and complex community of Bacteroidetes bacteria on its surface.</title>
        <authorList>
            <person name="Treitli S.C."/>
            <person name="Kolisko M."/>
            <person name="Husnik F."/>
            <person name="Keeling P."/>
            <person name="Hampl V."/>
        </authorList>
    </citation>
    <scope>NUCLEOTIDE SEQUENCE [LARGE SCALE GENOMIC DNA]</scope>
    <source>
        <strain evidence="1">ST1C</strain>
    </source>
</reference>
<comment type="caution">
    <text evidence="1">The sequence shown here is derived from an EMBL/GenBank/DDBJ whole genome shotgun (WGS) entry which is preliminary data.</text>
</comment>
<organism evidence="1 2">
    <name type="scientific">Streblomastix strix</name>
    <dbReference type="NCBI Taxonomy" id="222440"/>
    <lineage>
        <taxon>Eukaryota</taxon>
        <taxon>Metamonada</taxon>
        <taxon>Preaxostyla</taxon>
        <taxon>Oxymonadida</taxon>
        <taxon>Streblomastigidae</taxon>
        <taxon>Streblomastix</taxon>
    </lineage>
</organism>
<evidence type="ECO:0000313" key="2">
    <source>
        <dbReference type="Proteomes" id="UP000324800"/>
    </source>
</evidence>
<dbReference type="EMBL" id="SNRW01017763">
    <property type="protein sequence ID" value="KAA6367996.1"/>
    <property type="molecule type" value="Genomic_DNA"/>
</dbReference>
<dbReference type="AlphaFoldDB" id="A0A5J4UB16"/>
<dbReference type="Proteomes" id="UP000324800">
    <property type="component" value="Unassembled WGS sequence"/>
</dbReference>
<evidence type="ECO:0000313" key="1">
    <source>
        <dbReference type="EMBL" id="KAA6367996.1"/>
    </source>
</evidence>
<name>A0A5J4UB16_9EUKA</name>